<name>A0A1D6LQ75_MAIZE</name>
<evidence type="ECO:0000313" key="2">
    <source>
        <dbReference type="EMBL" id="AQK81638.1"/>
    </source>
</evidence>
<gene>
    <name evidence="2" type="ORF">ZEAMMB73_Zm00001d036662</name>
</gene>
<dbReference type="EMBL" id="CM000782">
    <property type="protein sequence ID" value="AQK81638.1"/>
    <property type="molecule type" value="Genomic_DNA"/>
</dbReference>
<sequence length="116" mass="12058">MGASTTGTAQQHASRENGARAPSVHHGRDTKLGLMERSGAGGGMTRARAEGELGLQLGGITGEEAPTHRGGRAGDGRWLLAAGEQGDRGRRLWLASSESGNLQGGIEPMEEQGRRT</sequence>
<feature type="region of interest" description="Disordered" evidence="1">
    <location>
        <begin position="1"/>
        <end position="76"/>
    </location>
</feature>
<protein>
    <submittedName>
        <fullName evidence="2">Uncharacterized protein</fullName>
    </submittedName>
</protein>
<dbReference type="InParanoid" id="A0A1D6LQ75"/>
<organism evidence="2">
    <name type="scientific">Zea mays</name>
    <name type="common">Maize</name>
    <dbReference type="NCBI Taxonomy" id="4577"/>
    <lineage>
        <taxon>Eukaryota</taxon>
        <taxon>Viridiplantae</taxon>
        <taxon>Streptophyta</taxon>
        <taxon>Embryophyta</taxon>
        <taxon>Tracheophyta</taxon>
        <taxon>Spermatophyta</taxon>
        <taxon>Magnoliopsida</taxon>
        <taxon>Liliopsida</taxon>
        <taxon>Poales</taxon>
        <taxon>Poaceae</taxon>
        <taxon>PACMAD clade</taxon>
        <taxon>Panicoideae</taxon>
        <taxon>Andropogonodae</taxon>
        <taxon>Andropogoneae</taxon>
        <taxon>Tripsacinae</taxon>
        <taxon>Zea</taxon>
    </lineage>
</organism>
<feature type="compositionally biased region" description="Polar residues" evidence="1">
    <location>
        <begin position="1"/>
        <end position="12"/>
    </location>
</feature>
<reference evidence="2" key="1">
    <citation type="submission" date="2015-12" db="EMBL/GenBank/DDBJ databases">
        <title>Update maize B73 reference genome by single molecule sequencing technologies.</title>
        <authorList>
            <consortium name="Maize Genome Sequencing Project"/>
            <person name="Ware D."/>
        </authorList>
    </citation>
    <scope>NUCLEOTIDE SEQUENCE</scope>
    <source>
        <tissue evidence="2">Seedling</tissue>
    </source>
</reference>
<proteinExistence type="predicted"/>
<accession>A0A1D6LQ75</accession>
<evidence type="ECO:0000256" key="1">
    <source>
        <dbReference type="SAM" id="MobiDB-lite"/>
    </source>
</evidence>
<dbReference type="AlphaFoldDB" id="A0A1D6LQ75"/>